<sequence>MAEIEQIENESQLHAATAEANDLIVILNARLGEHKNNRENMEICAQKVYAPTEFKSKIVRIIAENTEQNKSSVSLSSFSQTLYSNQTKSDPVALFNKGITAKEHIQNRLCQRNSGRVIQSRTKPTKYRPNYGSGCVFCHKGNHSTARCHTVNDQSMRRKILRRENRCWKCFSSNHNSFVCRKQDCSSCGQKHHSSLCFKKEALQVNYGKERMAVIIASNKSNVRDRQIRDERANNNKPGHAKPTPVAVQMCSETVSQSNICPHKTTNRQTVLMTAEGSVWNAKKRQFEKVLFLFDSGSQKTVIEEKLAEQFALPKVRSQMCTVSGDGGHTETFKCHTVSLKIGTAFGEDIETVVETRQVITNGSPSVILSQNDAAFLKAKEIYLANPNIRGECQIPRILIGLDYYHDLVTGHVTRTPSGLHVAKTVFGPTIYGSGSTEVRQVESVSYNLTAVWENTEYLEPQKSSELGGLVTASEERRKSGKSSKYSDKHTKEVFHAYGSTTSSLPLKEAATDVAKLHSVATRRLQSPRLQPSPANRSRHRPVFPAKPPSTLSSRRSPPTPAIRRHPPRLRAVLRHPHHEVNASQVMVKKNARSCDHYCEFCCRPPQYHRRFDDPYYTHSHNS</sequence>
<keyword evidence="1" id="KW-0378">Hydrolase</keyword>
<feature type="region of interest" description="Disordered" evidence="2">
    <location>
        <begin position="521"/>
        <end position="565"/>
    </location>
</feature>
<dbReference type="STRING" id="53326.A0A016UR68"/>
<comment type="caution">
    <text evidence="4">The sequence shown here is derived from an EMBL/GenBank/DDBJ whole genome shotgun (WGS) entry which is preliminary data.</text>
</comment>
<feature type="compositionally biased region" description="Polar residues" evidence="2">
    <location>
        <begin position="524"/>
        <end position="536"/>
    </location>
</feature>
<organism evidence="4 5">
    <name type="scientific">Ancylostoma ceylanicum</name>
    <dbReference type="NCBI Taxonomy" id="53326"/>
    <lineage>
        <taxon>Eukaryota</taxon>
        <taxon>Metazoa</taxon>
        <taxon>Ecdysozoa</taxon>
        <taxon>Nematoda</taxon>
        <taxon>Chromadorea</taxon>
        <taxon>Rhabditida</taxon>
        <taxon>Rhabditina</taxon>
        <taxon>Rhabditomorpha</taxon>
        <taxon>Strongyloidea</taxon>
        <taxon>Ancylostomatidae</taxon>
        <taxon>Ancylostomatinae</taxon>
        <taxon>Ancylostoma</taxon>
    </lineage>
</organism>
<evidence type="ECO:0000256" key="1">
    <source>
        <dbReference type="ARBA" id="ARBA00022801"/>
    </source>
</evidence>
<evidence type="ECO:0000256" key="2">
    <source>
        <dbReference type="SAM" id="MobiDB-lite"/>
    </source>
</evidence>
<dbReference type="AlphaFoldDB" id="A0A016UR68"/>
<dbReference type="InterPro" id="IPR021109">
    <property type="entry name" value="Peptidase_aspartic_dom_sf"/>
</dbReference>
<evidence type="ECO:0000313" key="4">
    <source>
        <dbReference type="EMBL" id="EYC16983.1"/>
    </source>
</evidence>
<gene>
    <name evidence="4" type="primary">Acey_s0032.g2602</name>
    <name evidence="4" type="ORF">Y032_0032g2602</name>
</gene>
<dbReference type="SUPFAM" id="SSF50630">
    <property type="entry name" value="Acid proteases"/>
    <property type="match status" value="1"/>
</dbReference>
<proteinExistence type="predicted"/>
<dbReference type="OrthoDB" id="5877762at2759"/>
<reference evidence="5" key="1">
    <citation type="journal article" date="2015" name="Nat. Genet.">
        <title>The genome and transcriptome of the zoonotic hookworm Ancylostoma ceylanicum identify infection-specific gene families.</title>
        <authorList>
            <person name="Schwarz E.M."/>
            <person name="Hu Y."/>
            <person name="Antoshechkin I."/>
            <person name="Miller M.M."/>
            <person name="Sternberg P.W."/>
            <person name="Aroian R.V."/>
        </authorList>
    </citation>
    <scope>NUCLEOTIDE SEQUENCE</scope>
    <source>
        <strain evidence="5">HY135</strain>
    </source>
</reference>
<dbReference type="EMBL" id="JARK01001368">
    <property type="protein sequence ID" value="EYC16983.1"/>
    <property type="molecule type" value="Genomic_DNA"/>
</dbReference>
<feature type="region of interest" description="Disordered" evidence="2">
    <location>
        <begin position="468"/>
        <end position="488"/>
    </location>
</feature>
<accession>A0A016UR68</accession>
<dbReference type="Pfam" id="PF13650">
    <property type="entry name" value="Asp_protease_2"/>
    <property type="match status" value="1"/>
</dbReference>
<dbReference type="PROSITE" id="PS50175">
    <property type="entry name" value="ASP_PROT_RETROV"/>
    <property type="match status" value="1"/>
</dbReference>
<dbReference type="Gene3D" id="2.40.70.10">
    <property type="entry name" value="Acid Proteases"/>
    <property type="match status" value="1"/>
</dbReference>
<evidence type="ECO:0000313" key="5">
    <source>
        <dbReference type="Proteomes" id="UP000024635"/>
    </source>
</evidence>
<dbReference type="GO" id="GO:0006508">
    <property type="term" value="P:proteolysis"/>
    <property type="evidence" value="ECO:0007669"/>
    <property type="project" value="InterPro"/>
</dbReference>
<name>A0A016UR68_9BILA</name>
<evidence type="ECO:0000259" key="3">
    <source>
        <dbReference type="PROSITE" id="PS50175"/>
    </source>
</evidence>
<keyword evidence="5" id="KW-1185">Reference proteome</keyword>
<feature type="domain" description="Peptidase A2" evidence="3">
    <location>
        <begin position="290"/>
        <end position="373"/>
    </location>
</feature>
<protein>
    <recommendedName>
        <fullName evidence="3">Peptidase A2 domain-containing protein</fullName>
    </recommendedName>
</protein>
<dbReference type="Proteomes" id="UP000024635">
    <property type="component" value="Unassembled WGS sequence"/>
</dbReference>
<dbReference type="GO" id="GO:0004190">
    <property type="term" value="F:aspartic-type endopeptidase activity"/>
    <property type="evidence" value="ECO:0007669"/>
    <property type="project" value="InterPro"/>
</dbReference>
<dbReference type="InterPro" id="IPR001995">
    <property type="entry name" value="Peptidase_A2_cat"/>
</dbReference>